<feature type="transmembrane region" description="Helical" evidence="1">
    <location>
        <begin position="97"/>
        <end position="118"/>
    </location>
</feature>
<dbReference type="Proteomes" id="UP001596266">
    <property type="component" value="Unassembled WGS sequence"/>
</dbReference>
<proteinExistence type="predicted"/>
<gene>
    <name evidence="2" type="ORF">ACFP57_07020</name>
</gene>
<keyword evidence="3" id="KW-1185">Reference proteome</keyword>
<dbReference type="EMBL" id="JBHSUA010000015">
    <property type="protein sequence ID" value="MFC6396738.1"/>
    <property type="molecule type" value="Genomic_DNA"/>
</dbReference>
<accession>A0ABW1X2A3</accession>
<keyword evidence="1" id="KW-0812">Transmembrane</keyword>
<evidence type="ECO:0000256" key="1">
    <source>
        <dbReference type="SAM" id="Phobius"/>
    </source>
</evidence>
<comment type="caution">
    <text evidence="2">The sequence shown here is derived from an EMBL/GenBank/DDBJ whole genome shotgun (WGS) entry which is preliminary data.</text>
</comment>
<keyword evidence="1" id="KW-0472">Membrane</keyword>
<organism evidence="2 3">
    <name type="scientific">Luteococcus sanguinis</name>
    <dbReference type="NCBI Taxonomy" id="174038"/>
    <lineage>
        <taxon>Bacteria</taxon>
        <taxon>Bacillati</taxon>
        <taxon>Actinomycetota</taxon>
        <taxon>Actinomycetes</taxon>
        <taxon>Propionibacteriales</taxon>
        <taxon>Propionibacteriaceae</taxon>
        <taxon>Luteococcus</taxon>
    </lineage>
</organism>
<dbReference type="PANTHER" id="PTHR37309">
    <property type="entry name" value="SLR0284 PROTEIN"/>
    <property type="match status" value="1"/>
</dbReference>
<name>A0ABW1X2A3_9ACTN</name>
<feature type="transmembrane region" description="Helical" evidence="1">
    <location>
        <begin position="61"/>
        <end position="85"/>
    </location>
</feature>
<feature type="transmembrane region" description="Helical" evidence="1">
    <location>
        <begin position="35"/>
        <end position="54"/>
    </location>
</feature>
<dbReference type="Pfam" id="PF04020">
    <property type="entry name" value="Phage_holin_4_2"/>
    <property type="match status" value="1"/>
</dbReference>
<protein>
    <submittedName>
        <fullName evidence="2">Phage holin family protein</fullName>
    </submittedName>
</protein>
<dbReference type="InterPro" id="IPR007165">
    <property type="entry name" value="Phage_holin_4_2"/>
</dbReference>
<dbReference type="RefSeq" id="WP_343884265.1">
    <property type="nucleotide sequence ID" value="NZ_BAAAKI010000001.1"/>
</dbReference>
<evidence type="ECO:0000313" key="3">
    <source>
        <dbReference type="Proteomes" id="UP001596266"/>
    </source>
</evidence>
<dbReference type="PANTHER" id="PTHR37309:SF1">
    <property type="entry name" value="SLR0284 PROTEIN"/>
    <property type="match status" value="1"/>
</dbReference>
<evidence type="ECO:0000313" key="2">
    <source>
        <dbReference type="EMBL" id="MFC6396738.1"/>
    </source>
</evidence>
<keyword evidence="1" id="KW-1133">Transmembrane helix</keyword>
<reference evidence="3" key="1">
    <citation type="journal article" date="2019" name="Int. J. Syst. Evol. Microbiol.">
        <title>The Global Catalogue of Microorganisms (GCM) 10K type strain sequencing project: providing services to taxonomists for standard genome sequencing and annotation.</title>
        <authorList>
            <consortium name="The Broad Institute Genomics Platform"/>
            <consortium name="The Broad Institute Genome Sequencing Center for Infectious Disease"/>
            <person name="Wu L."/>
            <person name="Ma J."/>
        </authorList>
    </citation>
    <scope>NUCLEOTIDE SEQUENCE [LARGE SCALE GENOMIC DNA]</scope>
    <source>
        <strain evidence="3">CGMCC 1.15277</strain>
    </source>
</reference>
<sequence length="121" mass="12999">MIKRFVANAAALGLATWLLSGITLGADTWLDAVVTMLVVAAFFGLVNALVRPVVKFFSLPFIVLTLGAFVWVINAGMLMLTSWLAGRFGWPWHVDGWIPALLGALIVTIIGGTAGHLLEHQ</sequence>